<evidence type="ECO:0000256" key="5">
    <source>
        <dbReference type="ARBA" id="ARBA00023163"/>
    </source>
</evidence>
<evidence type="ECO:0000256" key="7">
    <source>
        <dbReference type="PROSITE-ProRule" id="PRU01091"/>
    </source>
</evidence>
<dbReference type="RefSeq" id="WP_250195278.1">
    <property type="nucleotide sequence ID" value="NZ_CP097635.1"/>
</dbReference>
<name>A0ABY4S0V7_AQUTE</name>
<keyword evidence="11" id="KW-1185">Reference proteome</keyword>
<accession>A0ABY4S0V7</accession>
<dbReference type="Pfam" id="PF00486">
    <property type="entry name" value="Trans_reg_C"/>
    <property type="match status" value="1"/>
</dbReference>
<dbReference type="InterPro" id="IPR011006">
    <property type="entry name" value="CheY-like_superfamily"/>
</dbReference>
<feature type="domain" description="Response regulatory" evidence="8">
    <location>
        <begin position="14"/>
        <end position="129"/>
    </location>
</feature>
<dbReference type="PROSITE" id="PS51755">
    <property type="entry name" value="OMPR_PHOB"/>
    <property type="match status" value="1"/>
</dbReference>
<dbReference type="InterPro" id="IPR016032">
    <property type="entry name" value="Sig_transdc_resp-reg_C-effctor"/>
</dbReference>
<dbReference type="InterPro" id="IPR039420">
    <property type="entry name" value="WalR-like"/>
</dbReference>
<keyword evidence="4 7" id="KW-0238">DNA-binding</keyword>
<dbReference type="PANTHER" id="PTHR48111">
    <property type="entry name" value="REGULATOR OF RPOS"/>
    <property type="match status" value="1"/>
</dbReference>
<dbReference type="Gene3D" id="1.10.10.10">
    <property type="entry name" value="Winged helix-like DNA-binding domain superfamily/Winged helix DNA-binding domain"/>
    <property type="match status" value="1"/>
</dbReference>
<dbReference type="Gene3D" id="6.10.250.690">
    <property type="match status" value="1"/>
</dbReference>
<reference evidence="10" key="1">
    <citation type="submission" date="2022-05" db="EMBL/GenBank/DDBJ databases">
        <title>An RpoN-dependent PEP-CTERM gene is involved in floc formation of an Aquincola tertiaricarbonis strain.</title>
        <authorList>
            <person name="Qiu D."/>
            <person name="Xia M."/>
        </authorList>
    </citation>
    <scope>NUCLEOTIDE SEQUENCE</scope>
    <source>
        <strain evidence="10">RN12</strain>
    </source>
</reference>
<feature type="domain" description="OmpR/PhoB-type" evidence="9">
    <location>
        <begin position="145"/>
        <end position="244"/>
    </location>
</feature>
<dbReference type="PROSITE" id="PS50110">
    <property type="entry name" value="RESPONSE_REGULATORY"/>
    <property type="match status" value="1"/>
</dbReference>
<dbReference type="SMART" id="SM00448">
    <property type="entry name" value="REC"/>
    <property type="match status" value="1"/>
</dbReference>
<dbReference type="CDD" id="cd17574">
    <property type="entry name" value="REC_OmpR"/>
    <property type="match status" value="1"/>
</dbReference>
<sequence>MTTLPAPHPLPPRRLLVVEDDPDIAALLHQHLAGLPAQVTLAHDGRQGLGLAMSRGPWDAMVLDLGLPGLNGWDVCREIRAQAGDLPILMLSARATEADRIQGLDLGADDYVTKPFSLQELTARLRALMRRSAARGAHGGTADTPSTLEAGALRMDHPQRQAWLAGRVLPLTPREFDLLWHFARHPGRVFTRDQLLDSVWGGAHDGYDHTVNAHINRLRSKLGDNRRDGGFIRTVWGVGYRFEAP</sequence>
<keyword evidence="2" id="KW-0902">Two-component regulatory system</keyword>
<evidence type="ECO:0000256" key="3">
    <source>
        <dbReference type="ARBA" id="ARBA00023015"/>
    </source>
</evidence>
<dbReference type="InterPro" id="IPR001789">
    <property type="entry name" value="Sig_transdc_resp-reg_receiver"/>
</dbReference>
<evidence type="ECO:0000256" key="1">
    <source>
        <dbReference type="ARBA" id="ARBA00022553"/>
    </source>
</evidence>
<dbReference type="Gene3D" id="3.40.50.2300">
    <property type="match status" value="1"/>
</dbReference>
<dbReference type="Proteomes" id="UP001056201">
    <property type="component" value="Chromosome 1"/>
</dbReference>
<dbReference type="PANTHER" id="PTHR48111:SF1">
    <property type="entry name" value="TWO-COMPONENT RESPONSE REGULATOR ORR33"/>
    <property type="match status" value="1"/>
</dbReference>
<evidence type="ECO:0000256" key="6">
    <source>
        <dbReference type="PROSITE-ProRule" id="PRU00169"/>
    </source>
</evidence>
<evidence type="ECO:0000313" key="11">
    <source>
        <dbReference type="Proteomes" id="UP001056201"/>
    </source>
</evidence>
<dbReference type="SUPFAM" id="SSF46894">
    <property type="entry name" value="C-terminal effector domain of the bipartite response regulators"/>
    <property type="match status" value="1"/>
</dbReference>
<dbReference type="CDD" id="cd00383">
    <property type="entry name" value="trans_reg_C"/>
    <property type="match status" value="1"/>
</dbReference>
<organism evidence="10 11">
    <name type="scientific">Aquincola tertiaricarbonis</name>
    <dbReference type="NCBI Taxonomy" id="391953"/>
    <lineage>
        <taxon>Bacteria</taxon>
        <taxon>Pseudomonadati</taxon>
        <taxon>Pseudomonadota</taxon>
        <taxon>Betaproteobacteria</taxon>
        <taxon>Burkholderiales</taxon>
        <taxon>Sphaerotilaceae</taxon>
        <taxon>Aquincola</taxon>
    </lineage>
</organism>
<evidence type="ECO:0000259" key="8">
    <source>
        <dbReference type="PROSITE" id="PS50110"/>
    </source>
</evidence>
<evidence type="ECO:0000313" key="10">
    <source>
        <dbReference type="EMBL" id="URI07013.1"/>
    </source>
</evidence>
<keyword evidence="1 6" id="KW-0597">Phosphoprotein</keyword>
<feature type="modified residue" description="4-aspartylphosphate" evidence="6">
    <location>
        <position position="64"/>
    </location>
</feature>
<protein>
    <submittedName>
        <fullName evidence="10">Response regulator transcription factor</fullName>
    </submittedName>
</protein>
<evidence type="ECO:0000256" key="4">
    <source>
        <dbReference type="ARBA" id="ARBA00023125"/>
    </source>
</evidence>
<dbReference type="EMBL" id="CP097635">
    <property type="protein sequence ID" value="URI07013.1"/>
    <property type="molecule type" value="Genomic_DNA"/>
</dbReference>
<keyword evidence="5" id="KW-0804">Transcription</keyword>
<dbReference type="InterPro" id="IPR001867">
    <property type="entry name" value="OmpR/PhoB-type_DNA-bd"/>
</dbReference>
<feature type="DNA-binding region" description="OmpR/PhoB-type" evidence="7">
    <location>
        <begin position="145"/>
        <end position="244"/>
    </location>
</feature>
<proteinExistence type="predicted"/>
<evidence type="ECO:0000256" key="2">
    <source>
        <dbReference type="ARBA" id="ARBA00023012"/>
    </source>
</evidence>
<dbReference type="InterPro" id="IPR036388">
    <property type="entry name" value="WH-like_DNA-bd_sf"/>
</dbReference>
<dbReference type="SMART" id="SM00862">
    <property type="entry name" value="Trans_reg_C"/>
    <property type="match status" value="1"/>
</dbReference>
<evidence type="ECO:0000259" key="9">
    <source>
        <dbReference type="PROSITE" id="PS51755"/>
    </source>
</evidence>
<dbReference type="Pfam" id="PF00072">
    <property type="entry name" value="Response_reg"/>
    <property type="match status" value="1"/>
</dbReference>
<gene>
    <name evidence="10" type="ORF">MW290_14070</name>
</gene>
<keyword evidence="3" id="KW-0805">Transcription regulation</keyword>
<dbReference type="SUPFAM" id="SSF52172">
    <property type="entry name" value="CheY-like"/>
    <property type="match status" value="1"/>
</dbReference>